<dbReference type="Pfam" id="PF04305">
    <property type="entry name" value="DUF455"/>
    <property type="match status" value="1"/>
</dbReference>
<dbReference type="EMBL" id="LDAU01000040">
    <property type="protein sequence ID" value="KRX10103.1"/>
    <property type="molecule type" value="Genomic_DNA"/>
</dbReference>
<proteinExistence type="predicted"/>
<feature type="compositionally biased region" description="Basic and acidic residues" evidence="1">
    <location>
        <begin position="8"/>
        <end position="21"/>
    </location>
</feature>
<keyword evidence="3" id="KW-1185">Reference proteome</keyword>
<protein>
    <submittedName>
        <fullName evidence="2">Ferritin-like superfamily</fullName>
    </submittedName>
</protein>
<dbReference type="OrthoDB" id="426882at2759"/>
<dbReference type="InterPro" id="IPR007402">
    <property type="entry name" value="DUF455"/>
</dbReference>
<dbReference type="PIRSF" id="PIRSF012318">
    <property type="entry name" value="UCP012318"/>
    <property type="match status" value="1"/>
</dbReference>
<dbReference type="InParanoid" id="A0A0V0R6J2"/>
<evidence type="ECO:0000256" key="1">
    <source>
        <dbReference type="SAM" id="MobiDB-lite"/>
    </source>
</evidence>
<evidence type="ECO:0000313" key="2">
    <source>
        <dbReference type="EMBL" id="KRX10103.1"/>
    </source>
</evidence>
<dbReference type="InterPro" id="IPR011197">
    <property type="entry name" value="UCP012318"/>
</dbReference>
<dbReference type="InterPro" id="IPR009078">
    <property type="entry name" value="Ferritin-like_SF"/>
</dbReference>
<reference evidence="2 3" key="1">
    <citation type="journal article" date="2015" name="Sci. Rep.">
        <title>Genome of the facultative scuticociliatosis pathogen Pseudocohnilembus persalinus provides insight into its virulence through horizontal gene transfer.</title>
        <authorList>
            <person name="Xiong J."/>
            <person name="Wang G."/>
            <person name="Cheng J."/>
            <person name="Tian M."/>
            <person name="Pan X."/>
            <person name="Warren A."/>
            <person name="Jiang C."/>
            <person name="Yuan D."/>
            <person name="Miao W."/>
        </authorList>
    </citation>
    <scope>NUCLEOTIDE SEQUENCE [LARGE SCALE GENOMIC DNA]</scope>
    <source>
        <strain evidence="2">36N120E</strain>
    </source>
</reference>
<dbReference type="OMA" id="WRFAGMP"/>
<comment type="caution">
    <text evidence="2">The sequence shown here is derived from an EMBL/GenBank/DDBJ whole genome shotgun (WGS) entry which is preliminary data.</text>
</comment>
<dbReference type="PANTHER" id="PTHR42782:SF2">
    <property type="entry name" value="3-OXOACYL-[ACYL-CARRIER-PROTEIN] SYNTHASE-LIKE PROTEIN"/>
    <property type="match status" value="1"/>
</dbReference>
<dbReference type="CDD" id="cd00657">
    <property type="entry name" value="Ferritin_like"/>
    <property type="match status" value="1"/>
</dbReference>
<dbReference type="PANTHER" id="PTHR42782">
    <property type="entry name" value="SI:CH73-314G15.3"/>
    <property type="match status" value="1"/>
</dbReference>
<organism evidence="2 3">
    <name type="scientific">Pseudocohnilembus persalinus</name>
    <name type="common">Ciliate</name>
    <dbReference type="NCBI Taxonomy" id="266149"/>
    <lineage>
        <taxon>Eukaryota</taxon>
        <taxon>Sar</taxon>
        <taxon>Alveolata</taxon>
        <taxon>Ciliophora</taxon>
        <taxon>Intramacronucleata</taxon>
        <taxon>Oligohymenophorea</taxon>
        <taxon>Scuticociliatia</taxon>
        <taxon>Philasterida</taxon>
        <taxon>Pseudocohnilembidae</taxon>
        <taxon>Pseudocohnilembus</taxon>
    </lineage>
</organism>
<dbReference type="Proteomes" id="UP000054937">
    <property type="component" value="Unassembled WGS sequence"/>
</dbReference>
<accession>A0A0V0R6J2</accession>
<gene>
    <name evidence="2" type="ORF">PPERSA_08506</name>
</gene>
<dbReference type="AlphaFoldDB" id="A0A0V0R6J2"/>
<name>A0A0V0R6J2_PSEPJ</name>
<feature type="region of interest" description="Disordered" evidence="1">
    <location>
        <begin position="1"/>
        <end position="21"/>
    </location>
</feature>
<evidence type="ECO:0000313" key="3">
    <source>
        <dbReference type="Proteomes" id="UP000054937"/>
    </source>
</evidence>
<dbReference type="SUPFAM" id="SSF47240">
    <property type="entry name" value="Ferritin-like"/>
    <property type="match status" value="1"/>
</dbReference>
<sequence>MEQVQNKENQEKNVKQQEKISFEDKENYTLRQWGKLVFETSDPDEKARITNHAVDLWEQGKIQEIGELVKIENPTRPQHVICMPPQKMPRKKNNKEGLGMMLHSLVHVENIAIELSWDIVMRFCEKEYKLPKQFFDDWLRIAKEEAKHYHMIKERMEAEYGKTYGDYPVHDRLWEDAIKTNDNLLNRLVLEHCVHEGRGVDVTHFLTIPRFESDKKTQELLRDVILKDEVTHVRDGLTWFKHICKEILGIKEEQDIIKKFHETVQNTLMSKQLTPPFQKELRLEAGMTEEYYLPIAKEDKKQPVK</sequence>